<feature type="compositionally biased region" description="Polar residues" evidence="14">
    <location>
        <begin position="1330"/>
        <end position="1356"/>
    </location>
</feature>
<keyword evidence="10" id="KW-0406">Ion transport</keyword>
<dbReference type="SUPFAM" id="SSF51206">
    <property type="entry name" value="cAMP-binding domain-like"/>
    <property type="match status" value="1"/>
</dbReference>
<comment type="subcellular location">
    <subcellularLocation>
        <location evidence="1">Cell membrane</location>
        <topology evidence="1">Multi-pass membrane protein</topology>
    </subcellularLocation>
</comment>
<dbReference type="FunFam" id="3.30.450.20:FF:000001">
    <property type="entry name" value="Potassium voltage-gated channel subfamily H member 7"/>
    <property type="match status" value="1"/>
</dbReference>
<feature type="region of interest" description="Disordered" evidence="14">
    <location>
        <begin position="169"/>
        <end position="205"/>
    </location>
</feature>
<reference evidence="18" key="1">
    <citation type="submission" date="2021-05" db="EMBL/GenBank/DDBJ databases">
        <authorList>
            <person name="Alioto T."/>
            <person name="Alioto T."/>
            <person name="Gomez Garrido J."/>
        </authorList>
    </citation>
    <scope>NUCLEOTIDE SEQUENCE</scope>
</reference>
<dbReference type="PROSITE" id="PS50042">
    <property type="entry name" value="CNMP_BINDING_3"/>
    <property type="match status" value="1"/>
</dbReference>
<dbReference type="FunFam" id="1.10.287.70:FF:000020">
    <property type="entry name" value="Potassium channel, voltage-gated eag-related subfamily H, member 7"/>
    <property type="match status" value="1"/>
</dbReference>
<evidence type="ECO:0000256" key="11">
    <source>
        <dbReference type="ARBA" id="ARBA00023136"/>
    </source>
</evidence>
<evidence type="ECO:0000256" key="14">
    <source>
        <dbReference type="SAM" id="MobiDB-lite"/>
    </source>
</evidence>
<dbReference type="GO" id="GO:0042391">
    <property type="term" value="P:regulation of membrane potential"/>
    <property type="evidence" value="ECO:0007669"/>
    <property type="project" value="TreeGrafter"/>
</dbReference>
<evidence type="ECO:0000256" key="7">
    <source>
        <dbReference type="ARBA" id="ARBA00022882"/>
    </source>
</evidence>
<feature type="transmembrane region" description="Helical" evidence="15">
    <location>
        <begin position="659"/>
        <end position="683"/>
    </location>
</feature>
<proteinExistence type="predicted"/>
<evidence type="ECO:0000256" key="15">
    <source>
        <dbReference type="SAM" id="Phobius"/>
    </source>
</evidence>
<feature type="compositionally biased region" description="Polar residues" evidence="14">
    <location>
        <begin position="1482"/>
        <end position="1505"/>
    </location>
</feature>
<dbReference type="Pfam" id="PF00027">
    <property type="entry name" value="cNMP_binding"/>
    <property type="match status" value="1"/>
</dbReference>
<feature type="compositionally biased region" description="Basic and acidic residues" evidence="14">
    <location>
        <begin position="1472"/>
        <end position="1481"/>
    </location>
</feature>
<evidence type="ECO:0000256" key="6">
    <source>
        <dbReference type="ARBA" id="ARBA00022826"/>
    </source>
</evidence>
<feature type="compositionally biased region" description="Polar residues" evidence="14">
    <location>
        <begin position="219"/>
        <end position="234"/>
    </location>
</feature>
<feature type="transmembrane region" description="Helical" evidence="15">
    <location>
        <begin position="585"/>
        <end position="605"/>
    </location>
</feature>
<evidence type="ECO:0000259" key="16">
    <source>
        <dbReference type="PROSITE" id="PS50042"/>
    </source>
</evidence>
<dbReference type="GO" id="GO:0034702">
    <property type="term" value="C:monoatomic ion channel complex"/>
    <property type="evidence" value="ECO:0007669"/>
    <property type="project" value="UniProtKB-KW"/>
</dbReference>
<evidence type="ECO:0000256" key="8">
    <source>
        <dbReference type="ARBA" id="ARBA00022958"/>
    </source>
</evidence>
<keyword evidence="11 15" id="KW-0472">Membrane</keyword>
<dbReference type="InterPro" id="IPR005821">
    <property type="entry name" value="Ion_trans_dom"/>
</dbReference>
<evidence type="ECO:0000256" key="1">
    <source>
        <dbReference type="ARBA" id="ARBA00004651"/>
    </source>
</evidence>
<feature type="region of interest" description="Disordered" evidence="14">
    <location>
        <begin position="217"/>
        <end position="320"/>
    </location>
</feature>
<evidence type="ECO:0000313" key="18">
    <source>
        <dbReference type="EMBL" id="CAG6703610.1"/>
    </source>
</evidence>
<keyword evidence="6" id="KW-0631">Potassium channel</keyword>
<dbReference type="SUPFAM" id="SSF55785">
    <property type="entry name" value="PYP-like sensor domain (PAS domain)"/>
    <property type="match status" value="1"/>
</dbReference>
<dbReference type="NCBIfam" id="TIGR00229">
    <property type="entry name" value="sensory_box"/>
    <property type="match status" value="1"/>
</dbReference>
<dbReference type="InterPro" id="IPR050818">
    <property type="entry name" value="KCNH_animal-type"/>
</dbReference>
<feature type="region of interest" description="Disordered" evidence="14">
    <location>
        <begin position="979"/>
        <end position="1011"/>
    </location>
</feature>
<keyword evidence="7" id="KW-0851">Voltage-gated channel</keyword>
<feature type="transmembrane region" description="Helical" evidence="15">
    <location>
        <begin position="746"/>
        <end position="770"/>
    </location>
</feature>
<dbReference type="InterPro" id="IPR003938">
    <property type="entry name" value="K_chnl_volt-dep_EAG/ELK/ERG"/>
</dbReference>
<dbReference type="CDD" id="cd00130">
    <property type="entry name" value="PAS"/>
    <property type="match status" value="1"/>
</dbReference>
<dbReference type="InterPro" id="IPR000014">
    <property type="entry name" value="PAS"/>
</dbReference>
<dbReference type="GO" id="GO:0005886">
    <property type="term" value="C:plasma membrane"/>
    <property type="evidence" value="ECO:0007669"/>
    <property type="project" value="UniProtKB-SubCell"/>
</dbReference>
<comment type="catalytic activity">
    <reaction evidence="13">
        <text>K(+)(in) = K(+)(out)</text>
        <dbReference type="Rhea" id="RHEA:29463"/>
        <dbReference type="ChEBI" id="CHEBI:29103"/>
    </reaction>
</comment>
<feature type="region of interest" description="Disordered" evidence="14">
    <location>
        <begin position="1376"/>
        <end position="1505"/>
    </location>
</feature>
<dbReference type="FunFam" id="2.60.120.10:FF:000011">
    <property type="entry name" value="Potassium channel, voltage-gated eag-related subfamily H, member 7"/>
    <property type="match status" value="1"/>
</dbReference>
<feature type="transmembrane region" description="Helical" evidence="15">
    <location>
        <begin position="505"/>
        <end position="526"/>
    </location>
</feature>
<evidence type="ECO:0000256" key="13">
    <source>
        <dbReference type="ARBA" id="ARBA00034430"/>
    </source>
</evidence>
<dbReference type="GO" id="GO:0005242">
    <property type="term" value="F:inward rectifier potassium channel activity"/>
    <property type="evidence" value="ECO:0007669"/>
    <property type="project" value="TreeGrafter"/>
</dbReference>
<sequence length="1505" mass="166530">MPVRRGHMAPRTTIIETIIRKFDTHNRSFLVANSHLGLCHIIYCSDGFCRLTGFSRAEVMQQDAICKFLHGPLTSQHAVQVVKEALAAGAEKHFEILYYKKDGTKFLCSEVIAPVRSEVDDISLYIINFEDLTAPQSPIDESEPVHRLSKFDRARQSFRQSFRMGSLRGRGVRRGENMAPLPSDDGEDTRLAKASSEGDTTLVPADRTLRPLRLLGMERSQTTELNTKSISNHITAKRPSVPTEAAMPKRNSISFWEDPPPLHMPDLNQNIYKDQTHFPSDQPTSASSAQSKSPVDQSAPSSPQVAPSSPKASILSTPQVPHAASLETISLKRPRLSSDIVHHHHIPNVQIATNRPTTEKSTTCSALTANFPDDIRISLPLRSHTFHSFSEASRHHPVKHFPNTSSESDLQRYRASSVWDHAPSLGNVANVSDSFRTKISKQYSTQDNGSAKFFQGALHAPNMGEKVAQVLSLGADVLPEYKLQTPRIHKWTILHYSPFKAVWDWLILILVVYTAIFTPYVAAFLLNEPDFTNRTRNRRYSDPIVFVDLIVDVTFIVDIAINFRTTYVNANDEVVSNPGLIALHYLRGWFIIDLVAAIPFDLLFFGSTPAQVEPTSPDSDKSTDTDTETTTLIGLLKTARLLRLVRVARKIDRYSEYGAAVLLLLMATFALIAHWLACIWYAIGNAEKSSVGWLDILANDTHQFYQNGTGGPSIKSRYVTALYFTFSSLTSVGFGNVAPNTDNEKIFTILVMLVGSLMYASIFGNVSAIIQRLYSGTARYHTQMLRVREFIRFHQIPNPLRQRLEEYFQHAWTYTNGIDMNSVLKGFPECLQADICLHLNRNLLSDCSAFKGASPGCLRALSLKFKTTHAPPGDTLVHKGDVLTSLYFISRGSIEILRDDVVMAILGKDDIYGENPCLHTTIGKSSSNVRALTYCDLHKIHRDDLLDVLDLYPEFYNSFSENLEITFYMRDEEQAGVDPRCGRHVRRRSGSSSNDRPTVDVGGGGGLEIDIRRFPSRPARTRTFNQDSLESAAAAMFSDVMNDDHMDDFGFESKNNGHHGILEFSTDKAGQDVTPMNLDFSESNGQQPKRGMNSISGKKSMFNQLKRSLTDIRLHGISTKLAHDASVGRSYASEARLKRSCSSFSMKPALQDPTSVLVEARETQPLLDHQVPISDSGVPFAQLGDPISHIGSSGNMTTGGSSHYSTPSLSPLHSYQHNNQKPYPQPAPAAGVSTVISSSLPQPTSYIPQHCTHCGTQVNARVDNLSRQLDSLEQSVASDIRLILSILRQQNSRSSDSVTLPESREQCSSDLSSIRLRPPPVQRSSSVPQNNNPSYPHSSVSTAQLRSTSTQDNANADSILPPHWRGVSPLRVTAEAQPHLTTIPRRTRSQPVDLSQPSRVSEEWLCGQSQTNTSTFSSDQRRADKGEPATQRVPGNGSGSGSGEKKRQLFASRSAVSDDGTDMTEFSMSPVHRLDSLHETETTSTTGVEPATTGEQNIGSDSSPV</sequence>
<accession>A0A8D8XQU7</accession>
<dbReference type="InterPro" id="IPR014710">
    <property type="entry name" value="RmlC-like_jellyroll"/>
</dbReference>
<protein>
    <submittedName>
        <fullName evidence="18">Potassium voltage-gated channel subfamily H member 2</fullName>
    </submittedName>
</protein>
<keyword evidence="5 15" id="KW-0812">Transmembrane</keyword>
<feature type="transmembrane region" description="Helical" evidence="15">
    <location>
        <begin position="546"/>
        <end position="565"/>
    </location>
</feature>
<dbReference type="CDD" id="cd00038">
    <property type="entry name" value="CAP_ED"/>
    <property type="match status" value="1"/>
</dbReference>
<dbReference type="PANTHER" id="PTHR10217:SF548">
    <property type="entry name" value="GH12235P"/>
    <property type="match status" value="1"/>
</dbReference>
<evidence type="ECO:0000256" key="3">
    <source>
        <dbReference type="ARBA" id="ARBA00022475"/>
    </source>
</evidence>
<dbReference type="Gene3D" id="3.30.450.20">
    <property type="entry name" value="PAS domain"/>
    <property type="match status" value="1"/>
</dbReference>
<organism evidence="18">
    <name type="scientific">Cacopsylla melanoneura</name>
    <dbReference type="NCBI Taxonomy" id="428564"/>
    <lineage>
        <taxon>Eukaryota</taxon>
        <taxon>Metazoa</taxon>
        <taxon>Ecdysozoa</taxon>
        <taxon>Arthropoda</taxon>
        <taxon>Hexapoda</taxon>
        <taxon>Insecta</taxon>
        <taxon>Pterygota</taxon>
        <taxon>Neoptera</taxon>
        <taxon>Paraneoptera</taxon>
        <taxon>Hemiptera</taxon>
        <taxon>Sternorrhyncha</taxon>
        <taxon>Psylloidea</taxon>
        <taxon>Psyllidae</taxon>
        <taxon>Psyllinae</taxon>
        <taxon>Cacopsylla</taxon>
    </lineage>
</organism>
<dbReference type="InterPro" id="IPR000595">
    <property type="entry name" value="cNMP-bd_dom"/>
</dbReference>
<dbReference type="SMART" id="SM00100">
    <property type="entry name" value="cNMP"/>
    <property type="match status" value="1"/>
</dbReference>
<dbReference type="SUPFAM" id="SSF81324">
    <property type="entry name" value="Voltage-gated potassium channels"/>
    <property type="match status" value="1"/>
</dbReference>
<feature type="region of interest" description="Disordered" evidence="14">
    <location>
        <begin position="1191"/>
        <end position="1232"/>
    </location>
</feature>
<dbReference type="PANTHER" id="PTHR10217">
    <property type="entry name" value="VOLTAGE AND LIGAND GATED POTASSIUM CHANNEL"/>
    <property type="match status" value="1"/>
</dbReference>
<keyword evidence="9 15" id="KW-1133">Transmembrane helix</keyword>
<dbReference type="InterPro" id="IPR035965">
    <property type="entry name" value="PAS-like_dom_sf"/>
</dbReference>
<dbReference type="PRINTS" id="PR01463">
    <property type="entry name" value="EAGCHANLFMLY"/>
</dbReference>
<dbReference type="PRINTS" id="PR01470">
    <property type="entry name" value="ERGCHANNEL"/>
</dbReference>
<feature type="compositionally biased region" description="Low complexity" evidence="14">
    <location>
        <begin position="298"/>
        <end position="313"/>
    </location>
</feature>
<evidence type="ECO:0000259" key="17">
    <source>
        <dbReference type="PROSITE" id="PS50112"/>
    </source>
</evidence>
<dbReference type="InterPro" id="IPR018490">
    <property type="entry name" value="cNMP-bd_dom_sf"/>
</dbReference>
<keyword evidence="2" id="KW-0813">Transport</keyword>
<feature type="region of interest" description="Disordered" evidence="14">
    <location>
        <begin position="1291"/>
        <end position="1363"/>
    </location>
</feature>
<dbReference type="InterPro" id="IPR003967">
    <property type="entry name" value="K_chnl_volt-dep_ERG"/>
</dbReference>
<keyword evidence="12" id="KW-0407">Ion channel</keyword>
<dbReference type="Gene3D" id="1.10.1200.260">
    <property type="match status" value="1"/>
</dbReference>
<dbReference type="Gene3D" id="2.60.120.10">
    <property type="entry name" value="Jelly Rolls"/>
    <property type="match status" value="1"/>
</dbReference>
<dbReference type="Pfam" id="PF00520">
    <property type="entry name" value="Ion_trans"/>
    <property type="match status" value="1"/>
</dbReference>
<evidence type="ECO:0000256" key="5">
    <source>
        <dbReference type="ARBA" id="ARBA00022692"/>
    </source>
</evidence>
<evidence type="ECO:0000256" key="10">
    <source>
        <dbReference type="ARBA" id="ARBA00023065"/>
    </source>
</evidence>
<keyword evidence="4" id="KW-0633">Potassium transport</keyword>
<dbReference type="PROSITE" id="PS50112">
    <property type="entry name" value="PAS"/>
    <property type="match status" value="1"/>
</dbReference>
<feature type="domain" description="PAS" evidence="17">
    <location>
        <begin position="41"/>
        <end position="70"/>
    </location>
</feature>
<keyword evidence="8" id="KW-0630">Potassium</keyword>
<dbReference type="Pfam" id="PF13426">
    <property type="entry name" value="PAS_9"/>
    <property type="match status" value="1"/>
</dbReference>
<name>A0A8D8XQU7_9HEMI</name>
<dbReference type="FunFam" id="1.10.1200.260:FF:000001">
    <property type="entry name" value="Potassium voltage-gated channel subfamily H member 7"/>
    <property type="match status" value="1"/>
</dbReference>
<feature type="compositionally biased region" description="Low complexity" evidence="14">
    <location>
        <begin position="1191"/>
        <end position="1202"/>
    </location>
</feature>
<feature type="compositionally biased region" description="Polar residues" evidence="14">
    <location>
        <begin position="1291"/>
        <end position="1301"/>
    </location>
</feature>
<feature type="domain" description="Cyclic nucleotide-binding" evidence="16">
    <location>
        <begin position="849"/>
        <end position="949"/>
    </location>
</feature>
<feature type="compositionally biased region" description="Polar residues" evidence="14">
    <location>
        <begin position="1389"/>
        <end position="1399"/>
    </location>
</feature>
<keyword evidence="3" id="KW-1003">Cell membrane</keyword>
<feature type="transmembrane region" description="Helical" evidence="15">
    <location>
        <begin position="721"/>
        <end position="739"/>
    </location>
</feature>
<evidence type="ECO:0000256" key="12">
    <source>
        <dbReference type="ARBA" id="ARBA00023303"/>
    </source>
</evidence>
<evidence type="ECO:0000256" key="4">
    <source>
        <dbReference type="ARBA" id="ARBA00022538"/>
    </source>
</evidence>
<dbReference type="Gene3D" id="1.10.287.70">
    <property type="match status" value="1"/>
</dbReference>
<feature type="compositionally biased region" description="Polar residues" evidence="14">
    <location>
        <begin position="1203"/>
        <end position="1222"/>
    </location>
</feature>
<dbReference type="EMBL" id="HBUF01341102">
    <property type="protein sequence ID" value="CAG6703610.1"/>
    <property type="molecule type" value="Transcribed_RNA"/>
</dbReference>
<evidence type="ECO:0000256" key="9">
    <source>
        <dbReference type="ARBA" id="ARBA00022989"/>
    </source>
</evidence>
<evidence type="ECO:0000256" key="2">
    <source>
        <dbReference type="ARBA" id="ARBA00022448"/>
    </source>
</evidence>
<feature type="compositionally biased region" description="Polar residues" evidence="14">
    <location>
        <begin position="1407"/>
        <end position="1418"/>
    </location>
</feature>
<feature type="compositionally biased region" description="Polar residues" evidence="14">
    <location>
        <begin position="267"/>
        <end position="296"/>
    </location>
</feature>